<reference evidence="3" key="1">
    <citation type="submission" date="2016-10" db="EMBL/GenBank/DDBJ databases">
        <authorList>
            <person name="Varghese N."/>
            <person name="Submissions S."/>
        </authorList>
    </citation>
    <scope>NUCLEOTIDE SEQUENCE [LARGE SCALE GENOMIC DNA]</scope>
    <source>
        <strain evidence="3">DSM 46838</strain>
    </source>
</reference>
<feature type="domain" description="AB hydrolase-1" evidence="1">
    <location>
        <begin position="26"/>
        <end position="285"/>
    </location>
</feature>
<sequence length="290" mass="31229">MSDLDIVLDGRTVRVRDAGDRGGSPIVYFHGTPGSRRDVVFGDEVASELGVRVVSVDRPGYGGSDLAPFSLRSVARDAGAIADRLGLGRFAALGWSGGGPFALASAAVLGERVTGVGVAGGTAPFQLRPGAMAAFTDDDRRALSFLPGDPARAAEQFRVGNEEMLQLMVSVRDDEQAPWIDWLWGTSDPDVVSDPLLRRTLFSVLHEGLRQGPMGVAWDNVAWTGPWDVELADVRCPVELWYGEKDEMVPPADGEWLRDHLPDARLVTYAGEGHLVPMRHWAEIVGSLSA</sequence>
<dbReference type="STRING" id="1798228.SAMN05216574_106217"/>
<dbReference type="OrthoDB" id="9800988at2"/>
<dbReference type="PANTHER" id="PTHR43433:SF10">
    <property type="entry name" value="AB HYDROLASE-1 DOMAIN-CONTAINING PROTEIN"/>
    <property type="match status" value="1"/>
</dbReference>
<dbReference type="RefSeq" id="WP_092197002.1">
    <property type="nucleotide sequence ID" value="NZ_FOND01000006.1"/>
</dbReference>
<dbReference type="EMBL" id="FOND01000006">
    <property type="protein sequence ID" value="SFE87025.1"/>
    <property type="molecule type" value="Genomic_DNA"/>
</dbReference>
<evidence type="ECO:0000313" key="2">
    <source>
        <dbReference type="EMBL" id="SFE87025.1"/>
    </source>
</evidence>
<dbReference type="GO" id="GO:0003824">
    <property type="term" value="F:catalytic activity"/>
    <property type="evidence" value="ECO:0007669"/>
    <property type="project" value="UniProtKB-ARBA"/>
</dbReference>
<dbReference type="InterPro" id="IPR029058">
    <property type="entry name" value="AB_hydrolase_fold"/>
</dbReference>
<dbReference type="SUPFAM" id="SSF53474">
    <property type="entry name" value="alpha/beta-Hydrolases"/>
    <property type="match status" value="1"/>
</dbReference>
<accession>A0A1I2E2F5</accession>
<dbReference type="Proteomes" id="UP000198589">
    <property type="component" value="Unassembled WGS sequence"/>
</dbReference>
<proteinExistence type="predicted"/>
<organism evidence="2 3">
    <name type="scientific">Blastococcus tunisiensis</name>
    <dbReference type="NCBI Taxonomy" id="1798228"/>
    <lineage>
        <taxon>Bacteria</taxon>
        <taxon>Bacillati</taxon>
        <taxon>Actinomycetota</taxon>
        <taxon>Actinomycetes</taxon>
        <taxon>Geodermatophilales</taxon>
        <taxon>Geodermatophilaceae</taxon>
        <taxon>Blastococcus</taxon>
    </lineage>
</organism>
<dbReference type="Gene3D" id="3.40.50.1820">
    <property type="entry name" value="alpha/beta hydrolase"/>
    <property type="match status" value="1"/>
</dbReference>
<dbReference type="AlphaFoldDB" id="A0A1I2E2F5"/>
<dbReference type="InterPro" id="IPR050471">
    <property type="entry name" value="AB_hydrolase"/>
</dbReference>
<evidence type="ECO:0000313" key="3">
    <source>
        <dbReference type="Proteomes" id="UP000198589"/>
    </source>
</evidence>
<keyword evidence="3" id="KW-1185">Reference proteome</keyword>
<dbReference type="InterPro" id="IPR000073">
    <property type="entry name" value="AB_hydrolase_1"/>
</dbReference>
<evidence type="ECO:0000259" key="1">
    <source>
        <dbReference type="Pfam" id="PF12697"/>
    </source>
</evidence>
<name>A0A1I2E2F5_9ACTN</name>
<dbReference type="Pfam" id="PF12697">
    <property type="entry name" value="Abhydrolase_6"/>
    <property type="match status" value="1"/>
</dbReference>
<dbReference type="PANTHER" id="PTHR43433">
    <property type="entry name" value="HYDROLASE, ALPHA/BETA FOLD FAMILY PROTEIN"/>
    <property type="match status" value="1"/>
</dbReference>
<gene>
    <name evidence="2" type="ORF">SAMN05216574_106217</name>
</gene>
<protein>
    <submittedName>
        <fullName evidence="2">Pimeloyl-ACP methyl ester carboxylesterase</fullName>
    </submittedName>
</protein>